<keyword evidence="1 4" id="KW-0808">Transferase</keyword>
<sequence>MAPVAVRRATPEDAPAVARIWYPGWCDAHLGNVPQQLVDARPEATFEPRALEHVQHTTVATVDGEVAGFVMVVGDEVEQVYVSAGHRGSGVAQALLAAAEEEVAANGHSSAWLAVVAGNARARRFYERQGWTDEGLFDHQAPHPDGPIPVPAHRYTKAVHS</sequence>
<evidence type="ECO:0000256" key="1">
    <source>
        <dbReference type="ARBA" id="ARBA00022679"/>
    </source>
</evidence>
<keyword evidence="5" id="KW-1185">Reference proteome</keyword>
<evidence type="ECO:0000313" key="4">
    <source>
        <dbReference type="EMBL" id="MFC3894586.1"/>
    </source>
</evidence>
<dbReference type="InterPro" id="IPR050832">
    <property type="entry name" value="Bact_Acetyltransf"/>
</dbReference>
<dbReference type="InterPro" id="IPR000182">
    <property type="entry name" value="GNAT_dom"/>
</dbReference>
<dbReference type="InterPro" id="IPR016181">
    <property type="entry name" value="Acyl_CoA_acyltransferase"/>
</dbReference>
<dbReference type="Gene3D" id="3.40.630.30">
    <property type="match status" value="1"/>
</dbReference>
<dbReference type="Proteomes" id="UP001595690">
    <property type="component" value="Unassembled WGS sequence"/>
</dbReference>
<accession>A0ABV8BXZ9</accession>
<keyword evidence="2 4" id="KW-0012">Acyltransferase</keyword>
<gene>
    <name evidence="4" type="ORF">ACFOWZ_24160</name>
</gene>
<dbReference type="EC" id="2.3.-.-" evidence="4"/>
<reference evidence="5" key="1">
    <citation type="journal article" date="2019" name="Int. J. Syst. Evol. Microbiol.">
        <title>The Global Catalogue of Microorganisms (GCM) 10K type strain sequencing project: providing services to taxonomists for standard genome sequencing and annotation.</title>
        <authorList>
            <consortium name="The Broad Institute Genomics Platform"/>
            <consortium name="The Broad Institute Genome Sequencing Center for Infectious Disease"/>
            <person name="Wu L."/>
            <person name="Ma J."/>
        </authorList>
    </citation>
    <scope>NUCLEOTIDE SEQUENCE [LARGE SCALE GENOMIC DNA]</scope>
    <source>
        <strain evidence="5">CGMCC 4.7405</strain>
    </source>
</reference>
<dbReference type="SUPFAM" id="SSF55729">
    <property type="entry name" value="Acyl-CoA N-acyltransferases (Nat)"/>
    <property type="match status" value="1"/>
</dbReference>
<protein>
    <submittedName>
        <fullName evidence="4">GNAT family N-acetyltransferase</fullName>
        <ecNumber evidence="4">2.3.-.-</ecNumber>
    </submittedName>
</protein>
<dbReference type="RefSeq" id="WP_382376112.1">
    <property type="nucleotide sequence ID" value="NZ_JBHRZI010000019.1"/>
</dbReference>
<dbReference type="GO" id="GO:0016746">
    <property type="term" value="F:acyltransferase activity"/>
    <property type="evidence" value="ECO:0007669"/>
    <property type="project" value="UniProtKB-KW"/>
</dbReference>
<comment type="caution">
    <text evidence="4">The sequence shown here is derived from an EMBL/GenBank/DDBJ whole genome shotgun (WGS) entry which is preliminary data.</text>
</comment>
<evidence type="ECO:0000256" key="2">
    <source>
        <dbReference type="ARBA" id="ARBA00023315"/>
    </source>
</evidence>
<evidence type="ECO:0000259" key="3">
    <source>
        <dbReference type="PROSITE" id="PS51186"/>
    </source>
</evidence>
<dbReference type="EMBL" id="JBHRZI010000019">
    <property type="protein sequence ID" value="MFC3894586.1"/>
    <property type="molecule type" value="Genomic_DNA"/>
</dbReference>
<name>A0ABV8BXZ9_9PSEU</name>
<organism evidence="4 5">
    <name type="scientific">Lentzea rhizosphaerae</name>
    <dbReference type="NCBI Taxonomy" id="2041025"/>
    <lineage>
        <taxon>Bacteria</taxon>
        <taxon>Bacillati</taxon>
        <taxon>Actinomycetota</taxon>
        <taxon>Actinomycetes</taxon>
        <taxon>Pseudonocardiales</taxon>
        <taxon>Pseudonocardiaceae</taxon>
        <taxon>Lentzea</taxon>
    </lineage>
</organism>
<proteinExistence type="predicted"/>
<evidence type="ECO:0000313" key="5">
    <source>
        <dbReference type="Proteomes" id="UP001595690"/>
    </source>
</evidence>
<dbReference type="PANTHER" id="PTHR43877">
    <property type="entry name" value="AMINOALKYLPHOSPHONATE N-ACETYLTRANSFERASE-RELATED-RELATED"/>
    <property type="match status" value="1"/>
</dbReference>
<dbReference type="Pfam" id="PF00583">
    <property type="entry name" value="Acetyltransf_1"/>
    <property type="match status" value="1"/>
</dbReference>
<feature type="domain" description="N-acetyltransferase" evidence="3">
    <location>
        <begin position="4"/>
        <end position="157"/>
    </location>
</feature>
<dbReference type="PROSITE" id="PS51186">
    <property type="entry name" value="GNAT"/>
    <property type="match status" value="1"/>
</dbReference>
<dbReference type="PANTHER" id="PTHR43877:SF2">
    <property type="entry name" value="AMINOALKYLPHOSPHONATE N-ACETYLTRANSFERASE-RELATED"/>
    <property type="match status" value="1"/>
</dbReference>